<proteinExistence type="predicted"/>
<dbReference type="InterPro" id="IPR001610">
    <property type="entry name" value="PAC"/>
</dbReference>
<dbReference type="InterPro" id="IPR001789">
    <property type="entry name" value="Sig_transdc_resp-reg_receiver"/>
</dbReference>
<dbReference type="EC" id="3.1.4.52" evidence="1"/>
<organism evidence="11 12">
    <name type="scientific">Thioalkalivibrio denitrificans</name>
    <dbReference type="NCBI Taxonomy" id="108003"/>
    <lineage>
        <taxon>Bacteria</taxon>
        <taxon>Pseudomonadati</taxon>
        <taxon>Pseudomonadota</taxon>
        <taxon>Gammaproteobacteria</taxon>
        <taxon>Chromatiales</taxon>
        <taxon>Ectothiorhodospiraceae</taxon>
        <taxon>Thioalkalivibrio</taxon>
    </lineage>
</organism>
<dbReference type="InterPro" id="IPR013656">
    <property type="entry name" value="PAS_4"/>
</dbReference>
<dbReference type="AlphaFoldDB" id="A0A1V3NRG9"/>
<dbReference type="PROSITE" id="PS50883">
    <property type="entry name" value="EAL"/>
    <property type="match status" value="1"/>
</dbReference>
<dbReference type="SMART" id="SM00052">
    <property type="entry name" value="EAL"/>
    <property type="match status" value="1"/>
</dbReference>
<comment type="caution">
    <text evidence="11">The sequence shown here is derived from an EMBL/GenBank/DDBJ whole genome shotgun (WGS) entry which is preliminary data.</text>
</comment>
<keyword evidence="12" id="KW-1185">Reference proteome</keyword>
<dbReference type="EMBL" id="MVBK01000019">
    <property type="protein sequence ID" value="OOG27563.1"/>
    <property type="molecule type" value="Genomic_DNA"/>
</dbReference>
<dbReference type="OrthoDB" id="1316910at2"/>
<dbReference type="SUPFAM" id="SSF55785">
    <property type="entry name" value="PYP-like sensor domain (PAS domain)"/>
    <property type="match status" value="2"/>
</dbReference>
<dbReference type="InterPro" id="IPR029787">
    <property type="entry name" value="Nucleotide_cyclase"/>
</dbReference>
<feature type="region of interest" description="Disordered" evidence="5">
    <location>
        <begin position="811"/>
        <end position="848"/>
    </location>
</feature>
<dbReference type="Gene3D" id="3.30.70.270">
    <property type="match status" value="1"/>
</dbReference>
<dbReference type="NCBIfam" id="TIGR00254">
    <property type="entry name" value="GGDEF"/>
    <property type="match status" value="1"/>
</dbReference>
<feature type="coiled-coil region" evidence="4">
    <location>
        <begin position="125"/>
        <end position="154"/>
    </location>
</feature>
<dbReference type="Pfam" id="PF08447">
    <property type="entry name" value="PAS_3"/>
    <property type="match status" value="1"/>
</dbReference>
<evidence type="ECO:0000256" key="2">
    <source>
        <dbReference type="ARBA" id="ARBA00022636"/>
    </source>
</evidence>
<feature type="compositionally biased region" description="Low complexity" evidence="5">
    <location>
        <begin position="818"/>
        <end position="828"/>
    </location>
</feature>
<keyword evidence="2" id="KW-0973">c-di-GMP</keyword>
<dbReference type="PANTHER" id="PTHR44757:SF2">
    <property type="entry name" value="BIOFILM ARCHITECTURE MAINTENANCE PROTEIN MBAA"/>
    <property type="match status" value="1"/>
</dbReference>
<dbReference type="CDD" id="cd01949">
    <property type="entry name" value="GGDEF"/>
    <property type="match status" value="1"/>
</dbReference>
<dbReference type="PROSITE" id="PS50113">
    <property type="entry name" value="PAC"/>
    <property type="match status" value="2"/>
</dbReference>
<feature type="domain" description="Response regulatory" evidence="6">
    <location>
        <begin position="11"/>
        <end position="126"/>
    </location>
</feature>
<evidence type="ECO:0000259" key="9">
    <source>
        <dbReference type="PROSITE" id="PS50883"/>
    </source>
</evidence>
<evidence type="ECO:0000256" key="3">
    <source>
        <dbReference type="PROSITE-ProRule" id="PRU00169"/>
    </source>
</evidence>
<dbReference type="Pfam" id="PF00072">
    <property type="entry name" value="Response_reg"/>
    <property type="match status" value="1"/>
</dbReference>
<dbReference type="Gene3D" id="3.40.50.2300">
    <property type="match status" value="1"/>
</dbReference>
<dbReference type="InterPro" id="IPR000014">
    <property type="entry name" value="PAS"/>
</dbReference>
<dbReference type="SUPFAM" id="SSF55073">
    <property type="entry name" value="Nucleotide cyclase"/>
    <property type="match status" value="1"/>
</dbReference>
<dbReference type="GO" id="GO:0000160">
    <property type="term" value="P:phosphorelay signal transduction system"/>
    <property type="evidence" value="ECO:0007669"/>
    <property type="project" value="InterPro"/>
</dbReference>
<accession>A0A1V3NRG9</accession>
<dbReference type="SUPFAM" id="SSF52172">
    <property type="entry name" value="CheY-like"/>
    <property type="match status" value="1"/>
</dbReference>
<dbReference type="CDD" id="cd00130">
    <property type="entry name" value="PAS"/>
    <property type="match status" value="2"/>
</dbReference>
<dbReference type="SMART" id="SM00267">
    <property type="entry name" value="GGDEF"/>
    <property type="match status" value="1"/>
</dbReference>
<sequence>MFRTMDTKQFRILIVEDVQDDAELVQRQMAASGLDVSSLWVDNEVDFRKHADEEWDAILCDYTMPSFGAHRVLQIVAELKINTPVIIVSGTVGEETAIEAMHYGAADYLMKDRLTRLGAAIEQAVARHRLRAAKQRAELALAESERRLKAIVENEPECVKVVSAEGLVTEMNPAGLRMIEASSRGEVIGKPLARLLHPDDVGPYFQLHRKVLSGHSGTLEFRVIGLKGTLRWMETHSVPMRDDHKSVSVLSITRDITERREAEARFRQLADNIREVFWLIDASTSEVLYASRAFEEIWGYNAEALYRDPDLWLKAIHPDDRREVLMRMGDKASEHAFDCEYRIIRPDQSQRWIRSRAFPVRNEQGVVYRIAGIAEDVTERRRAEEELRYRAMFDPLTGLPNRRTFEQRIEQAIGSGRDTARSLSLLILDLDRFKEINDTLGHAAGDQVLKRIAERLRNVAPASENASRLFGATFALLLTDTQDGTAPVDVAQRILDMFAEPLVIDEQEYFVNLSIGIASHPDHATGATDLLRKADSAMCHAKQQGSGGYQVFDAALHAVSLENLALEAGLRRGIERGEFLLHYQPRIATETGVVVGAEALLRWAHPQMGMVPPDRFIALAERTGQIIPLGDWVLREALNQLRAWDSAGLPGLDISVNVSARQLRHPDFDRRVARLLKETGIDARRLELEVTESALMHDIDETSALLGRIGALGVRIAIDDFGTGYSSLSYIKRLPIQKLKIDKSFIRDLSTDSDDAAIVTAILSMAASLNLVVTAEGVETTEQLAFLSGRKCPEYQGYLACKPVPEKSFQGFARPRRTASSAGRTSTRAARHTSRAPTEGAATGKTRS</sequence>
<evidence type="ECO:0000256" key="1">
    <source>
        <dbReference type="ARBA" id="ARBA00012282"/>
    </source>
</evidence>
<dbReference type="InterPro" id="IPR035919">
    <property type="entry name" value="EAL_sf"/>
</dbReference>
<dbReference type="CDD" id="cd01948">
    <property type="entry name" value="EAL"/>
    <property type="match status" value="1"/>
</dbReference>
<reference evidence="11 12" key="1">
    <citation type="submission" date="2017-02" db="EMBL/GenBank/DDBJ databases">
        <title>Genomic diversity within the haloalkaliphilic genus Thioalkalivibrio.</title>
        <authorList>
            <person name="Ahn A.-C."/>
            <person name="Meier-Kolthoff J."/>
            <person name="Overmars L."/>
            <person name="Richter M."/>
            <person name="Woyke T."/>
            <person name="Sorokin D.Y."/>
            <person name="Muyzer G."/>
        </authorList>
    </citation>
    <scope>NUCLEOTIDE SEQUENCE [LARGE SCALE GENOMIC DNA]</scope>
    <source>
        <strain evidence="11 12">ALJD</strain>
    </source>
</reference>
<feature type="domain" description="GGDEF" evidence="10">
    <location>
        <begin position="421"/>
        <end position="554"/>
    </location>
</feature>
<keyword evidence="4" id="KW-0175">Coiled coil</keyword>
<evidence type="ECO:0000313" key="11">
    <source>
        <dbReference type="EMBL" id="OOG27563.1"/>
    </source>
</evidence>
<dbReference type="Pfam" id="PF08448">
    <property type="entry name" value="PAS_4"/>
    <property type="match status" value="1"/>
</dbReference>
<evidence type="ECO:0000256" key="5">
    <source>
        <dbReference type="SAM" id="MobiDB-lite"/>
    </source>
</evidence>
<keyword evidence="3" id="KW-0597">Phosphoprotein</keyword>
<dbReference type="Pfam" id="PF00563">
    <property type="entry name" value="EAL"/>
    <property type="match status" value="1"/>
</dbReference>
<evidence type="ECO:0000259" key="6">
    <source>
        <dbReference type="PROSITE" id="PS50110"/>
    </source>
</evidence>
<dbReference type="PROSITE" id="PS50110">
    <property type="entry name" value="RESPONSE_REGULATORY"/>
    <property type="match status" value="1"/>
</dbReference>
<dbReference type="InterPro" id="IPR035965">
    <property type="entry name" value="PAS-like_dom_sf"/>
</dbReference>
<dbReference type="SUPFAM" id="SSF141868">
    <property type="entry name" value="EAL domain-like"/>
    <property type="match status" value="1"/>
</dbReference>
<dbReference type="SMART" id="SM00091">
    <property type="entry name" value="PAS"/>
    <property type="match status" value="2"/>
</dbReference>
<dbReference type="PROSITE" id="PS50887">
    <property type="entry name" value="GGDEF"/>
    <property type="match status" value="1"/>
</dbReference>
<dbReference type="InterPro" id="IPR000700">
    <property type="entry name" value="PAS-assoc_C"/>
</dbReference>
<dbReference type="InterPro" id="IPR011006">
    <property type="entry name" value="CheY-like_superfamily"/>
</dbReference>
<dbReference type="Pfam" id="PF00990">
    <property type="entry name" value="GGDEF"/>
    <property type="match status" value="1"/>
</dbReference>
<dbReference type="CDD" id="cd00156">
    <property type="entry name" value="REC"/>
    <property type="match status" value="1"/>
</dbReference>
<dbReference type="InterPro" id="IPR052155">
    <property type="entry name" value="Biofilm_reg_signaling"/>
</dbReference>
<dbReference type="GO" id="GO:0071111">
    <property type="term" value="F:cyclic-guanylate-specific phosphodiesterase activity"/>
    <property type="evidence" value="ECO:0007669"/>
    <property type="project" value="UniProtKB-EC"/>
</dbReference>
<dbReference type="NCBIfam" id="TIGR00229">
    <property type="entry name" value="sensory_box"/>
    <property type="match status" value="2"/>
</dbReference>
<dbReference type="SMART" id="SM00086">
    <property type="entry name" value="PAC"/>
    <property type="match status" value="2"/>
</dbReference>
<dbReference type="InterPro" id="IPR013655">
    <property type="entry name" value="PAS_fold_3"/>
</dbReference>
<dbReference type="Gene3D" id="3.20.20.450">
    <property type="entry name" value="EAL domain"/>
    <property type="match status" value="1"/>
</dbReference>
<gene>
    <name evidence="11" type="ORF">B1C78_03590</name>
</gene>
<dbReference type="SMART" id="SM00448">
    <property type="entry name" value="REC"/>
    <property type="match status" value="1"/>
</dbReference>
<dbReference type="InterPro" id="IPR001633">
    <property type="entry name" value="EAL_dom"/>
</dbReference>
<dbReference type="InterPro" id="IPR000160">
    <property type="entry name" value="GGDEF_dom"/>
</dbReference>
<feature type="domain" description="PAC" evidence="8">
    <location>
        <begin position="217"/>
        <end position="268"/>
    </location>
</feature>
<evidence type="ECO:0000259" key="8">
    <source>
        <dbReference type="PROSITE" id="PS50113"/>
    </source>
</evidence>
<dbReference type="PANTHER" id="PTHR44757">
    <property type="entry name" value="DIGUANYLATE CYCLASE DGCP"/>
    <property type="match status" value="1"/>
</dbReference>
<feature type="modified residue" description="4-aspartylphosphate" evidence="3">
    <location>
        <position position="61"/>
    </location>
</feature>
<dbReference type="STRING" id="108003.B1C78_03590"/>
<dbReference type="PROSITE" id="PS50112">
    <property type="entry name" value="PAS"/>
    <property type="match status" value="2"/>
</dbReference>
<dbReference type="FunFam" id="3.20.20.450:FF:000001">
    <property type="entry name" value="Cyclic di-GMP phosphodiesterase yahA"/>
    <property type="match status" value="1"/>
</dbReference>
<feature type="domain" description="PAS" evidence="7">
    <location>
        <begin position="144"/>
        <end position="215"/>
    </location>
</feature>
<evidence type="ECO:0000256" key="4">
    <source>
        <dbReference type="SAM" id="Coils"/>
    </source>
</evidence>
<dbReference type="InterPro" id="IPR043128">
    <property type="entry name" value="Rev_trsase/Diguanyl_cyclase"/>
</dbReference>
<protein>
    <recommendedName>
        <fullName evidence="1">cyclic-guanylate-specific phosphodiesterase</fullName>
        <ecNumber evidence="1">3.1.4.52</ecNumber>
    </recommendedName>
</protein>
<dbReference type="Gene3D" id="3.30.450.20">
    <property type="entry name" value="PAS domain"/>
    <property type="match status" value="2"/>
</dbReference>
<dbReference type="Proteomes" id="UP000189462">
    <property type="component" value="Unassembled WGS sequence"/>
</dbReference>
<evidence type="ECO:0000313" key="12">
    <source>
        <dbReference type="Proteomes" id="UP000189462"/>
    </source>
</evidence>
<feature type="domain" description="PAC" evidence="8">
    <location>
        <begin position="337"/>
        <end position="389"/>
    </location>
</feature>
<feature type="domain" description="PAS" evidence="7">
    <location>
        <begin position="262"/>
        <end position="324"/>
    </location>
</feature>
<evidence type="ECO:0000259" key="10">
    <source>
        <dbReference type="PROSITE" id="PS50887"/>
    </source>
</evidence>
<feature type="domain" description="EAL" evidence="9">
    <location>
        <begin position="563"/>
        <end position="817"/>
    </location>
</feature>
<name>A0A1V3NRG9_9GAMM</name>
<evidence type="ECO:0000259" key="7">
    <source>
        <dbReference type="PROSITE" id="PS50112"/>
    </source>
</evidence>